<sequence length="71" mass="8004">MKGASKALGLGAKYLLELSENFLTRRDLCSCRSYALEVEDLRGELRGKWGRNRREEGDEGDGKREGEGEIK</sequence>
<accession>A0A5N6R8T6</accession>
<proteinExistence type="predicted"/>
<name>A0A5N6R8T6_9ROSI</name>
<evidence type="ECO:0000256" key="1">
    <source>
        <dbReference type="SAM" id="MobiDB-lite"/>
    </source>
</evidence>
<protein>
    <submittedName>
        <fullName evidence="2">Uncharacterized protein</fullName>
    </submittedName>
</protein>
<evidence type="ECO:0000313" key="2">
    <source>
        <dbReference type="EMBL" id="KAE8057452.1"/>
    </source>
</evidence>
<feature type="region of interest" description="Disordered" evidence="1">
    <location>
        <begin position="51"/>
        <end position="71"/>
    </location>
</feature>
<keyword evidence="3" id="KW-1185">Reference proteome</keyword>
<dbReference type="AlphaFoldDB" id="A0A5N6R8T6"/>
<organism evidence="2 3">
    <name type="scientific">Carpinus fangiana</name>
    <dbReference type="NCBI Taxonomy" id="176857"/>
    <lineage>
        <taxon>Eukaryota</taxon>
        <taxon>Viridiplantae</taxon>
        <taxon>Streptophyta</taxon>
        <taxon>Embryophyta</taxon>
        <taxon>Tracheophyta</taxon>
        <taxon>Spermatophyta</taxon>
        <taxon>Magnoliopsida</taxon>
        <taxon>eudicotyledons</taxon>
        <taxon>Gunneridae</taxon>
        <taxon>Pentapetalae</taxon>
        <taxon>rosids</taxon>
        <taxon>fabids</taxon>
        <taxon>Fagales</taxon>
        <taxon>Betulaceae</taxon>
        <taxon>Carpinus</taxon>
    </lineage>
</organism>
<dbReference type="EMBL" id="CM017325">
    <property type="protein sequence ID" value="KAE8057452.1"/>
    <property type="molecule type" value="Genomic_DNA"/>
</dbReference>
<dbReference type="Proteomes" id="UP000327013">
    <property type="component" value="Chromosome 5"/>
</dbReference>
<reference evidence="2 3" key="1">
    <citation type="submission" date="2019-06" db="EMBL/GenBank/DDBJ databases">
        <title>A chromosomal-level reference genome of Carpinus fangiana (Coryloideae, Betulaceae).</title>
        <authorList>
            <person name="Yang X."/>
            <person name="Wang Z."/>
            <person name="Zhang L."/>
            <person name="Hao G."/>
            <person name="Liu J."/>
            <person name="Yang Y."/>
        </authorList>
    </citation>
    <scope>NUCLEOTIDE SEQUENCE [LARGE SCALE GENOMIC DNA]</scope>
    <source>
        <strain evidence="2">Cfa_2016G</strain>
        <tissue evidence="2">Leaf</tissue>
    </source>
</reference>
<gene>
    <name evidence="2" type="ORF">FH972_014143</name>
</gene>
<evidence type="ECO:0000313" key="3">
    <source>
        <dbReference type="Proteomes" id="UP000327013"/>
    </source>
</evidence>